<dbReference type="AlphaFoldDB" id="A0A7C9VHN6"/>
<accession>A0A7C9VHN6</accession>
<dbReference type="Gene3D" id="3.40.50.2000">
    <property type="entry name" value="Glycogen Phosphorylase B"/>
    <property type="match status" value="2"/>
</dbReference>
<gene>
    <name evidence="1" type="ORF">G4V63_25860</name>
</gene>
<comment type="caution">
    <text evidence="1">The sequence shown here is derived from an EMBL/GenBank/DDBJ whole genome shotgun (WGS) entry which is preliminary data.</text>
</comment>
<dbReference type="PANTHER" id="PTHR45947:SF3">
    <property type="entry name" value="SULFOQUINOVOSYL TRANSFERASE SQD2"/>
    <property type="match status" value="1"/>
</dbReference>
<proteinExistence type="predicted"/>
<dbReference type="SUPFAM" id="SSF53756">
    <property type="entry name" value="UDP-Glycosyltransferase/glycogen phosphorylase"/>
    <property type="match status" value="1"/>
</dbReference>
<name>A0A7C9VHN6_9BRAD</name>
<feature type="non-terminal residue" evidence="1">
    <location>
        <position position="1"/>
    </location>
</feature>
<dbReference type="Pfam" id="PF13692">
    <property type="entry name" value="Glyco_trans_1_4"/>
    <property type="match status" value="1"/>
</dbReference>
<dbReference type="EMBL" id="JAAMRR010001314">
    <property type="protein sequence ID" value="NGX98508.1"/>
    <property type="molecule type" value="Genomic_DNA"/>
</dbReference>
<keyword evidence="2" id="KW-1185">Reference proteome</keyword>
<evidence type="ECO:0000313" key="1">
    <source>
        <dbReference type="EMBL" id="NGX98508.1"/>
    </source>
</evidence>
<dbReference type="GO" id="GO:0016757">
    <property type="term" value="F:glycosyltransferase activity"/>
    <property type="evidence" value="ECO:0007669"/>
    <property type="project" value="TreeGrafter"/>
</dbReference>
<dbReference type="Proteomes" id="UP000480266">
    <property type="component" value="Unassembled WGS sequence"/>
</dbReference>
<organism evidence="1 2">
    <name type="scientific">Candidatus Afipia apatlaquensis</name>
    <dbReference type="NCBI Taxonomy" id="2712852"/>
    <lineage>
        <taxon>Bacteria</taxon>
        <taxon>Pseudomonadati</taxon>
        <taxon>Pseudomonadota</taxon>
        <taxon>Alphaproteobacteria</taxon>
        <taxon>Hyphomicrobiales</taxon>
        <taxon>Nitrobacteraceae</taxon>
        <taxon>Afipia</taxon>
    </lineage>
</organism>
<sequence>GWLKRPIVGYLRKFHNKTALTTVPTERMRSELSAIGFKNVRVLSRGVNATLYDPARRSEVLRSRWGLKADNLILIHVGRLAAEKNLELLIKAYERLKAQDPKVRLLLVGDGPEKAAMQARIRDAIFAGMQTGEDLASHYASADLFVFPSKTETFGNVTLEAMASGLPVVAFDYAAAAQYVTPQSGCLADLDRDEDFVRGGLRMHALFLQDPAAYAAMGGNSRLRAERESWPVVVKQFESLLVEAMHPV</sequence>
<evidence type="ECO:0000313" key="2">
    <source>
        <dbReference type="Proteomes" id="UP000480266"/>
    </source>
</evidence>
<dbReference type="InterPro" id="IPR050194">
    <property type="entry name" value="Glycosyltransferase_grp1"/>
</dbReference>
<dbReference type="PANTHER" id="PTHR45947">
    <property type="entry name" value="SULFOQUINOVOSYL TRANSFERASE SQD2"/>
    <property type="match status" value="1"/>
</dbReference>
<protein>
    <submittedName>
        <fullName evidence="1">Glycosyltransferase family 1 protein</fullName>
    </submittedName>
</protein>
<reference evidence="1" key="1">
    <citation type="submission" date="2020-02" db="EMBL/GenBank/DDBJ databases">
        <title>Draft genome sequence of Candidatus Afipia apatlaquensis IBT-C3, a potential strain for decolorization of textile dyes.</title>
        <authorList>
            <person name="Sanchez-Reyes A."/>
            <person name="Breton-Deval L."/>
            <person name="Mangelson H."/>
            <person name="Sanchez-Flores A."/>
        </authorList>
    </citation>
    <scope>NUCLEOTIDE SEQUENCE [LARGE SCALE GENOMIC DNA]</scope>
    <source>
        <strain evidence="1">IBT-C3</strain>
    </source>
</reference>